<dbReference type="Proteomes" id="UP000240366">
    <property type="component" value="Segment"/>
</dbReference>
<evidence type="ECO:0000313" key="4">
    <source>
        <dbReference type="Proteomes" id="UP000240366"/>
    </source>
</evidence>
<accession>A0A1E1EUI0</accession>
<name>A0A1E1EUI0_9VIRU</name>
<proteinExistence type="predicted"/>
<dbReference type="EMBL" id="AP017645">
    <property type="protein sequence ID" value="BAV62880.1"/>
    <property type="molecule type" value="Genomic_DNA"/>
</dbReference>
<reference evidence="4 5" key="1">
    <citation type="submission" date="2016-09" db="EMBL/GenBank/DDBJ databases">
        <title>Nearly complete genome sequences of 2 Mimiviridae isolates, Mimivirus shirakomae and Mimivirus kasaii from Japanese pond and river mouth.</title>
        <authorList>
            <person name="Takemura M."/>
            <person name="Mikami T."/>
            <person name="Murono S."/>
        </authorList>
    </citation>
    <scope>NUCLEOTIDE SEQUENCE [LARGE SCALE GENOMIC DNA]</scope>
    <source>
        <strain evidence="2 5">Mimivirus kasaii</strain>
        <strain evidence="3 4">Mimivirus shirakomae</strain>
    </source>
</reference>
<dbReference type="EMBL" id="AP017644">
    <property type="protein sequence ID" value="BAV61894.1"/>
    <property type="molecule type" value="Genomic_DNA"/>
</dbReference>
<organism evidence="2 5">
    <name type="scientific">Acanthamoeba castellanii mimivirus</name>
    <dbReference type="NCBI Taxonomy" id="1899318"/>
    <lineage>
        <taxon>Viruses</taxon>
        <taxon>Varidnaviria</taxon>
        <taxon>Bamfordvirae</taxon>
        <taxon>Nucleocytoviricota</taxon>
        <taxon>Megaviricetes</taxon>
        <taxon>Imitervirales</taxon>
        <taxon>Mimiviridae</taxon>
        <taxon>Megamimivirinae</taxon>
        <taxon>Mimivirus</taxon>
    </lineage>
</organism>
<protein>
    <submittedName>
        <fullName evidence="2">Uncharacterized protein</fullName>
    </submittedName>
</protein>
<evidence type="ECO:0000313" key="3">
    <source>
        <dbReference type="EMBL" id="BAV62880.1"/>
    </source>
</evidence>
<feature type="region of interest" description="Disordered" evidence="1">
    <location>
        <begin position="20"/>
        <end position="44"/>
    </location>
</feature>
<dbReference type="Proteomes" id="UP000241484">
    <property type="component" value="Segment"/>
</dbReference>
<feature type="compositionally biased region" description="Polar residues" evidence="1">
    <location>
        <begin position="20"/>
        <end position="33"/>
    </location>
</feature>
<evidence type="ECO:0000256" key="1">
    <source>
        <dbReference type="SAM" id="MobiDB-lite"/>
    </source>
</evidence>
<evidence type="ECO:0000313" key="5">
    <source>
        <dbReference type="Proteomes" id="UP000241484"/>
    </source>
</evidence>
<sequence length="78" mass="9341">MIEIMKKILEFVFRKQKNSHQLTSTNRKQINTSQHHKSKNLPIDKISNNETVTIPQYYSRNYPTYFDDDIDITSYSDK</sequence>
<evidence type="ECO:0000313" key="2">
    <source>
        <dbReference type="EMBL" id="BAV61894.1"/>
    </source>
</evidence>